<name>A0ABX4YNR7_9LEPT</name>
<keyword evidence="1" id="KW-0472">Membrane</keyword>
<feature type="transmembrane region" description="Helical" evidence="1">
    <location>
        <begin position="120"/>
        <end position="140"/>
    </location>
</feature>
<protein>
    <submittedName>
        <fullName evidence="2">Uncharacterized protein</fullName>
    </submittedName>
</protein>
<gene>
    <name evidence="2" type="ORF">BES34_001100</name>
</gene>
<feature type="transmembrane region" description="Helical" evidence="1">
    <location>
        <begin position="320"/>
        <end position="339"/>
    </location>
</feature>
<organism evidence="2 3">
    <name type="scientific">Leptospira inadai serovar Lyme</name>
    <dbReference type="NCBI Taxonomy" id="293084"/>
    <lineage>
        <taxon>Bacteria</taxon>
        <taxon>Pseudomonadati</taxon>
        <taxon>Spirochaetota</taxon>
        <taxon>Spirochaetia</taxon>
        <taxon>Leptospirales</taxon>
        <taxon>Leptospiraceae</taxon>
        <taxon>Leptospira</taxon>
    </lineage>
</organism>
<keyword evidence="1" id="KW-0812">Transmembrane</keyword>
<reference evidence="2" key="1">
    <citation type="submission" date="2018-01" db="EMBL/GenBank/DDBJ databases">
        <title>Genomic characterization of Leptospira inadai serogroup Lyme isolated from captured rat in Brazil and comparative analysis with human reference strain.</title>
        <authorList>
            <person name="Moreno L.Z."/>
            <person name="Loureiro A.P."/>
            <person name="Miraglia F."/>
            <person name="Kremer F.S."/>
            <person name="Eslabao M.R."/>
            <person name="Dellagostin O.A."/>
            <person name="Lilenbaum W."/>
            <person name="Moreno A.M."/>
        </authorList>
    </citation>
    <scope>NUCLEOTIDE SEQUENCE [LARGE SCALE GENOMIC DNA]</scope>
    <source>
        <strain evidence="2">M34/99</strain>
    </source>
</reference>
<dbReference type="Proteomes" id="UP000094669">
    <property type="component" value="Unassembled WGS sequence"/>
</dbReference>
<evidence type="ECO:0000256" key="1">
    <source>
        <dbReference type="SAM" id="Phobius"/>
    </source>
</evidence>
<feature type="transmembrane region" description="Helical" evidence="1">
    <location>
        <begin position="500"/>
        <end position="519"/>
    </location>
</feature>
<feature type="transmembrane region" description="Helical" evidence="1">
    <location>
        <begin position="422"/>
        <end position="448"/>
    </location>
</feature>
<proteinExistence type="predicted"/>
<sequence>MTLSYVLLRWSLLVRNPDTSFGIACIQFLAGLLPNLHHRKSGRIFTASFAFLSPGLLLATEAGYLYLSALFTGATLGVFLRQYVSTFYGHSVNEEDPVLRYFYINRPYKNSLEFTKNPKAGLFALFAFLLVERLFTYFGISPLTDGILQDTEYSAGISSKYAFGLTLDSLGVWFSALIYFLAEETSSHDTDPPVKQWRTGILVGFTGNLILGALQGLFKETVFPFSSGNAETFGVSGFFPDAASFGVGMPILAGFFLYHVHSRNWRIISRAVLSISILLPLFLAGRFQGSGFWVLLLLEGMTVAILSYQKGFRNPILKYSFIPLVFMGTVLLFAGMYLAGGFDWSPTAWQVFREDIAAAWQKGKGFSKILELYWKDGWIQTLSAWNWWKEAPVFGQGFGNFALRWIELGPKGSFPPQGQQDFALSSLVLLISDGGILFFLLFATWIGFEAYLRGAYWTLILLLFPVFFYQPWIGGAGSLGFLLFWILGSSGPSTRTLPKWWIVPAFNLVCLVFGLAIAMKTLIRLSSHSQGPEFRYEERKTFQLSAREKNTIKNGLRVNVFRSGTAWVLGDKNSVNLRVGLGQDPKPGRPVYIKWIFSDEKGVELQSRSTPLGSVSNTVALAVPAGAKFLTAKVLRVSWMEFGPTEFFISTDDFDGLNRIR</sequence>
<keyword evidence="3" id="KW-1185">Reference proteome</keyword>
<evidence type="ECO:0000313" key="2">
    <source>
        <dbReference type="EMBL" id="PNV76903.1"/>
    </source>
</evidence>
<dbReference type="RefSeq" id="WP_081654386.1">
    <property type="nucleotide sequence ID" value="NZ_MCRM02000001.1"/>
</dbReference>
<feature type="transmembrane region" description="Helical" evidence="1">
    <location>
        <begin position="201"/>
        <end position="218"/>
    </location>
</feature>
<feature type="transmembrane region" description="Helical" evidence="1">
    <location>
        <begin position="267"/>
        <end position="285"/>
    </location>
</feature>
<feature type="transmembrane region" description="Helical" evidence="1">
    <location>
        <begin position="160"/>
        <end position="181"/>
    </location>
</feature>
<evidence type="ECO:0000313" key="3">
    <source>
        <dbReference type="Proteomes" id="UP000094669"/>
    </source>
</evidence>
<dbReference type="EMBL" id="MCRM02000001">
    <property type="protein sequence ID" value="PNV76903.1"/>
    <property type="molecule type" value="Genomic_DNA"/>
</dbReference>
<accession>A0ABX4YNR7</accession>
<keyword evidence="1" id="KW-1133">Transmembrane helix</keyword>
<feature type="transmembrane region" description="Helical" evidence="1">
    <location>
        <begin position="238"/>
        <end position="260"/>
    </location>
</feature>
<feature type="transmembrane region" description="Helical" evidence="1">
    <location>
        <begin position="65"/>
        <end position="84"/>
    </location>
</feature>
<feature type="transmembrane region" description="Helical" evidence="1">
    <location>
        <begin position="455"/>
        <end position="488"/>
    </location>
</feature>
<feature type="transmembrane region" description="Helical" evidence="1">
    <location>
        <begin position="291"/>
        <end position="308"/>
    </location>
</feature>
<comment type="caution">
    <text evidence="2">The sequence shown here is derived from an EMBL/GenBank/DDBJ whole genome shotgun (WGS) entry which is preliminary data.</text>
</comment>